<feature type="region of interest" description="Disordered" evidence="1">
    <location>
        <begin position="1"/>
        <end position="39"/>
    </location>
</feature>
<proteinExistence type="predicted"/>
<dbReference type="EMBL" id="ML978982">
    <property type="protein sequence ID" value="KAF1925673.1"/>
    <property type="molecule type" value="Genomic_DNA"/>
</dbReference>
<dbReference type="GeneID" id="54351156"/>
<organism evidence="2 3">
    <name type="scientific">Didymella exigua CBS 183.55</name>
    <dbReference type="NCBI Taxonomy" id="1150837"/>
    <lineage>
        <taxon>Eukaryota</taxon>
        <taxon>Fungi</taxon>
        <taxon>Dikarya</taxon>
        <taxon>Ascomycota</taxon>
        <taxon>Pezizomycotina</taxon>
        <taxon>Dothideomycetes</taxon>
        <taxon>Pleosporomycetidae</taxon>
        <taxon>Pleosporales</taxon>
        <taxon>Pleosporineae</taxon>
        <taxon>Didymellaceae</taxon>
        <taxon>Didymella</taxon>
    </lineage>
</organism>
<evidence type="ECO:0000313" key="2">
    <source>
        <dbReference type="EMBL" id="KAF1925673.1"/>
    </source>
</evidence>
<feature type="region of interest" description="Disordered" evidence="1">
    <location>
        <begin position="193"/>
        <end position="221"/>
    </location>
</feature>
<accession>A0A6A5RDY9</accession>
<reference evidence="2" key="1">
    <citation type="journal article" date="2020" name="Stud. Mycol.">
        <title>101 Dothideomycetes genomes: a test case for predicting lifestyles and emergence of pathogens.</title>
        <authorList>
            <person name="Haridas S."/>
            <person name="Albert R."/>
            <person name="Binder M."/>
            <person name="Bloem J."/>
            <person name="Labutti K."/>
            <person name="Salamov A."/>
            <person name="Andreopoulos B."/>
            <person name="Baker S."/>
            <person name="Barry K."/>
            <person name="Bills G."/>
            <person name="Bluhm B."/>
            <person name="Cannon C."/>
            <person name="Castanera R."/>
            <person name="Culley D."/>
            <person name="Daum C."/>
            <person name="Ezra D."/>
            <person name="Gonzalez J."/>
            <person name="Henrissat B."/>
            <person name="Kuo A."/>
            <person name="Liang C."/>
            <person name="Lipzen A."/>
            <person name="Lutzoni F."/>
            <person name="Magnuson J."/>
            <person name="Mondo S."/>
            <person name="Nolan M."/>
            <person name="Ohm R."/>
            <person name="Pangilinan J."/>
            <person name="Park H.-J."/>
            <person name="Ramirez L."/>
            <person name="Alfaro M."/>
            <person name="Sun H."/>
            <person name="Tritt A."/>
            <person name="Yoshinaga Y."/>
            <person name="Zwiers L.-H."/>
            <person name="Turgeon B."/>
            <person name="Goodwin S."/>
            <person name="Spatafora J."/>
            <person name="Crous P."/>
            <person name="Grigoriev I."/>
        </authorList>
    </citation>
    <scope>NUCLEOTIDE SEQUENCE</scope>
    <source>
        <strain evidence="2">CBS 183.55</strain>
    </source>
</reference>
<evidence type="ECO:0000313" key="3">
    <source>
        <dbReference type="Proteomes" id="UP000800082"/>
    </source>
</evidence>
<protein>
    <submittedName>
        <fullName evidence="2">Uncharacterized protein</fullName>
    </submittedName>
</protein>
<dbReference type="RefSeq" id="XP_033445925.1">
    <property type="nucleotide sequence ID" value="XM_033593488.1"/>
</dbReference>
<feature type="compositionally biased region" description="Polar residues" evidence="1">
    <location>
        <begin position="80"/>
        <end position="92"/>
    </location>
</feature>
<feature type="compositionally biased region" description="Basic and acidic residues" evidence="1">
    <location>
        <begin position="13"/>
        <end position="30"/>
    </location>
</feature>
<dbReference type="OrthoDB" id="422086at2759"/>
<sequence length="622" mass="67340">MNHSLLQGGPARGHQDSRSTQDVRSSHDARSNYAVQPAANVGSFKLKKKAVKIVGAAGPAPSAPRSQAPPATTASMPSRAASNFPTLGSSSAPGLGLQQAAAKENEPPRLPQLAVKPSPPISVATLPPSNIELPSRSIAATGSLDDMFARLSGVTPSMPLRLAKELSPTGPDKSFFASDDRANTVAAVVQTKTELPRRETAPTQALSEVKPESTASWQGESQDEREAVYLRKAATYLDTLPTRPGDIAHIIKAVANKLRTAYAQNVTELQPEEVEKLRARIVFAVMSVVNKKIKLTSEPLVTDFVKKILRERKGDFFQLCAALVESGYIALSDFKHVTVLCQTILDVLPKTDSGSAAGMTSLKAPSFDDSTKPAASTTRPGQIPAESAIKEKLRLQEKTDRKTRYDPLEDTKAWPTQEKREHGAIYRACVLKGVGGVKSLNQLQALVWGGRLESIQLPEPGSEHALVKFLTPEACQTYLDATENGIEVQGAEKKAIIFVDKQPGPNSINDVIQNCIEGDASRCVRATGADDDWAAGALFKLARGKQSIPRDVDCIKQGKTAREHHYIEFRFGNIYHALNFKRYLMDDDEWKHCSIGYAEDPCQLASGVHYKDADEEGGGFLA</sequence>
<gene>
    <name evidence="2" type="ORF">M421DRAFT_423502</name>
</gene>
<dbReference type="AlphaFoldDB" id="A0A6A5RDY9"/>
<keyword evidence="3" id="KW-1185">Reference proteome</keyword>
<feature type="compositionally biased region" description="Low complexity" evidence="1">
    <location>
        <begin position="55"/>
        <end position="74"/>
    </location>
</feature>
<feature type="region of interest" description="Disordered" evidence="1">
    <location>
        <begin position="359"/>
        <end position="390"/>
    </location>
</feature>
<name>A0A6A5RDY9_9PLEO</name>
<dbReference type="Proteomes" id="UP000800082">
    <property type="component" value="Unassembled WGS sequence"/>
</dbReference>
<feature type="region of interest" description="Disordered" evidence="1">
    <location>
        <begin position="55"/>
        <end position="119"/>
    </location>
</feature>
<evidence type="ECO:0000256" key="1">
    <source>
        <dbReference type="SAM" id="MobiDB-lite"/>
    </source>
</evidence>